<dbReference type="AlphaFoldDB" id="K9E8P3"/>
<dbReference type="RefSeq" id="WP_009128041.1">
    <property type="nucleotide sequence ID" value="NZ_JH992940.1"/>
</dbReference>
<dbReference type="eggNOG" id="ENOG502ZH4T">
    <property type="taxonomic scope" value="Bacteria"/>
</dbReference>
<evidence type="ECO:0000313" key="2">
    <source>
        <dbReference type="Proteomes" id="UP000009872"/>
    </source>
</evidence>
<name>K9E8P3_9BACE</name>
<accession>K9E8P3</accession>
<evidence type="ECO:0000313" key="1">
    <source>
        <dbReference type="EMBL" id="EKU92216.1"/>
    </source>
</evidence>
<keyword evidence="2" id="KW-1185">Reference proteome</keyword>
<gene>
    <name evidence="1" type="ORF">HMPREF9447_00666</name>
</gene>
<dbReference type="Proteomes" id="UP000009872">
    <property type="component" value="Unassembled WGS sequence"/>
</dbReference>
<dbReference type="HOGENOM" id="CLU_1718645_0_0_10"/>
<dbReference type="EMBL" id="ADLF01000002">
    <property type="protein sequence ID" value="EKU92216.1"/>
    <property type="molecule type" value="Genomic_DNA"/>
</dbReference>
<dbReference type="OrthoDB" id="712917at2"/>
<comment type="caution">
    <text evidence="1">The sequence shown here is derived from an EMBL/GenBank/DDBJ whole genome shotgun (WGS) entry which is preliminary data.</text>
</comment>
<organism evidence="1 2">
    <name type="scientific">Bacteroides oleiciplenus YIT 12058</name>
    <dbReference type="NCBI Taxonomy" id="742727"/>
    <lineage>
        <taxon>Bacteria</taxon>
        <taxon>Pseudomonadati</taxon>
        <taxon>Bacteroidota</taxon>
        <taxon>Bacteroidia</taxon>
        <taxon>Bacteroidales</taxon>
        <taxon>Bacteroidaceae</taxon>
        <taxon>Bacteroides</taxon>
    </lineage>
</organism>
<reference evidence="1 2" key="1">
    <citation type="submission" date="2012-09" db="EMBL/GenBank/DDBJ databases">
        <title>The Genome Sequence of Bacteroides oleiciplenus YIT 12058.</title>
        <authorList>
            <consortium name="The Broad Institute Genome Sequencing Platform"/>
            <person name="Earl A."/>
            <person name="Ward D."/>
            <person name="Feldgarden M."/>
            <person name="Gevers D."/>
            <person name="Morotomi M."/>
            <person name="Walker B."/>
            <person name="Young S.K."/>
            <person name="Zeng Q."/>
            <person name="Gargeya S."/>
            <person name="Fitzgerald M."/>
            <person name="Haas B."/>
            <person name="Abouelleil A."/>
            <person name="Alvarado L."/>
            <person name="Arachchi H.M."/>
            <person name="Berlin A.M."/>
            <person name="Chapman S.B."/>
            <person name="Goldberg J."/>
            <person name="Griggs A."/>
            <person name="Gujja S."/>
            <person name="Hansen M."/>
            <person name="Howarth C."/>
            <person name="Imamovic A."/>
            <person name="Larimer J."/>
            <person name="McCowen C."/>
            <person name="Montmayeur A."/>
            <person name="Murphy C."/>
            <person name="Neiman D."/>
            <person name="Pearson M."/>
            <person name="Priest M."/>
            <person name="Roberts A."/>
            <person name="Saif S."/>
            <person name="Shea T."/>
            <person name="Sisk P."/>
            <person name="Sykes S."/>
            <person name="Wortman J."/>
            <person name="Nusbaum C."/>
            <person name="Birren B."/>
        </authorList>
    </citation>
    <scope>NUCLEOTIDE SEQUENCE [LARGE SCALE GENOMIC DNA]</scope>
    <source>
        <strain evidence="1 2">YIT 12058</strain>
    </source>
</reference>
<sequence length="150" mass="17529">MKTSDKPTAHILIRANTNSEWDCCEFALIDLSEDWSKLQAKRLEAVKPFKDDYNFQSMRFYDGSVEFFQSGDEEPDMEELLAGKEWVFVELDDDEQDELTPPENSLDFYKIVISRGGNARYEAFGKHTNEEFYTIEFPLQQLTEQTINNC</sequence>
<protein>
    <submittedName>
        <fullName evidence="1">Uncharacterized protein</fullName>
    </submittedName>
</protein>
<proteinExistence type="predicted"/>
<dbReference type="PATRIC" id="fig|742727.4.peg.671"/>